<organism evidence="1 2">
    <name type="scientific">Hyalomma asiaticum</name>
    <name type="common">Tick</name>
    <dbReference type="NCBI Taxonomy" id="266040"/>
    <lineage>
        <taxon>Eukaryota</taxon>
        <taxon>Metazoa</taxon>
        <taxon>Ecdysozoa</taxon>
        <taxon>Arthropoda</taxon>
        <taxon>Chelicerata</taxon>
        <taxon>Arachnida</taxon>
        <taxon>Acari</taxon>
        <taxon>Parasitiformes</taxon>
        <taxon>Ixodida</taxon>
        <taxon>Ixodoidea</taxon>
        <taxon>Ixodidae</taxon>
        <taxon>Hyalomminae</taxon>
        <taxon>Hyalomma</taxon>
    </lineage>
</organism>
<dbReference type="Proteomes" id="UP000821845">
    <property type="component" value="Chromosome 9"/>
</dbReference>
<evidence type="ECO:0000313" key="2">
    <source>
        <dbReference type="Proteomes" id="UP000821845"/>
    </source>
</evidence>
<name>A0ACB7RIF8_HYAAI</name>
<evidence type="ECO:0000313" key="1">
    <source>
        <dbReference type="EMBL" id="KAH6922050.1"/>
    </source>
</evidence>
<dbReference type="EMBL" id="CM023489">
    <property type="protein sequence ID" value="KAH6922050.1"/>
    <property type="molecule type" value="Genomic_DNA"/>
</dbReference>
<sequence length="1035" mass="112605">MTTAGEDGGSSIAVEKESTSSRGGDGSFSQKKKRRTRQPSASSPLRRHKTARHRRGLRSDVSSSRCSNDSRSADTATAATEVEHVPSRTASCQRTTVPHSDKVSQQIAPFSLQQDGKAKVVERHDQVVGADVSSVRAIPENCEPSTAVQDVSDVDSAQTGVVVVDHGAPATYPVTSKSSQPLKEASVDVHHKPAPIRFRGVDESKAGLPETSVELHQLQPSRGSEPLGHTLPAHNSNLQALTGQAKSKDDDVRGLIEGRDAVPAPKYFAAIPDAAETDAVVTLSADAVPLVSSPARAALAAGVSGLPSDVSTDKPAPRRDASASKPTSPDRRTRLLQYSLVELVASGTSAGRQQLLVVAAVAAAASLLFLVVSGLLLVLLMRVSVTYDGAGGSDYCRGRSACHQHKALIASRVNRSIDPCQDFSAHVCSAWSAPEFREFASTQDDVVLSWARRFSNIIDAGARSLPAGLKAVAFYHKCLENTSYKSIATATRQLRQFMAERGVPWPEQTASASVTPLGVLFDLAINWQLPLWFSVHLSPLTGSQSRAVVLTPSGLTLFWEKHHREILGKGAFVAYYMAFVDALDPAENVAHREAESIRKVGHIEGTVLQELANAEKYRIPPPGSWQFPLSEADHYTPSIPSEQWLSEARKNIDVTPAVTGTDLLATANRVFLKAVDSLFAHYGQKELLAYLSWFLVQVLAPAADPGLLLAKYGSEERAGAHRPLFCAAHVEAVFRVLIISLYAVPRFSASIRNNLDALLRGIRRTAGEKVSALSWLDEASKMRGRVKLDRMNTSLWPSPDLLEESGLARMYLNFSWLNASTFFEAWLQNSRALRQLVRTDNFDVGMPANLALPLLEYDYLRNSVRVSVQSLSRPLFYGDGTLAMFYGGLGFLYTREMVKALDDEGSRRDYRGALTEEPWMSVTWRNSLTDPEGCLEGASAGGYFPEIPALEISYASLESAFETSEMSPSERAAERRLFFLTFCYFLCSRSGVEQHPVSGGDCNKAVANFAPFAEAFNCPFGAGMRPKRRCSFFDP</sequence>
<protein>
    <submittedName>
        <fullName evidence="1">Uncharacterized protein</fullName>
    </submittedName>
</protein>
<reference evidence="1" key="1">
    <citation type="submission" date="2020-05" db="EMBL/GenBank/DDBJ databases">
        <title>Large-scale comparative analyses of tick genomes elucidate their genetic diversity and vector capacities.</title>
        <authorList>
            <person name="Jia N."/>
            <person name="Wang J."/>
            <person name="Shi W."/>
            <person name="Du L."/>
            <person name="Sun Y."/>
            <person name="Zhan W."/>
            <person name="Jiang J."/>
            <person name="Wang Q."/>
            <person name="Zhang B."/>
            <person name="Ji P."/>
            <person name="Sakyi L.B."/>
            <person name="Cui X."/>
            <person name="Yuan T."/>
            <person name="Jiang B."/>
            <person name="Yang W."/>
            <person name="Lam T.T.-Y."/>
            <person name="Chang Q."/>
            <person name="Ding S."/>
            <person name="Wang X."/>
            <person name="Zhu J."/>
            <person name="Ruan X."/>
            <person name="Zhao L."/>
            <person name="Wei J."/>
            <person name="Que T."/>
            <person name="Du C."/>
            <person name="Cheng J."/>
            <person name="Dai P."/>
            <person name="Han X."/>
            <person name="Huang E."/>
            <person name="Gao Y."/>
            <person name="Liu J."/>
            <person name="Shao H."/>
            <person name="Ye R."/>
            <person name="Li L."/>
            <person name="Wei W."/>
            <person name="Wang X."/>
            <person name="Wang C."/>
            <person name="Yang T."/>
            <person name="Huo Q."/>
            <person name="Li W."/>
            <person name="Guo W."/>
            <person name="Chen H."/>
            <person name="Zhou L."/>
            <person name="Ni X."/>
            <person name="Tian J."/>
            <person name="Zhou Y."/>
            <person name="Sheng Y."/>
            <person name="Liu T."/>
            <person name="Pan Y."/>
            <person name="Xia L."/>
            <person name="Li J."/>
            <person name="Zhao F."/>
            <person name="Cao W."/>
        </authorList>
    </citation>
    <scope>NUCLEOTIDE SEQUENCE</scope>
    <source>
        <strain evidence="1">Hyas-2018</strain>
    </source>
</reference>
<keyword evidence="2" id="KW-1185">Reference proteome</keyword>
<accession>A0ACB7RIF8</accession>
<comment type="caution">
    <text evidence="1">The sequence shown here is derived from an EMBL/GenBank/DDBJ whole genome shotgun (WGS) entry which is preliminary data.</text>
</comment>
<gene>
    <name evidence="1" type="ORF">HPB50_008275</name>
</gene>
<proteinExistence type="predicted"/>